<dbReference type="OrthoDB" id="6500128at2759"/>
<dbReference type="InterPro" id="IPR003593">
    <property type="entry name" value="AAA+_ATPase"/>
</dbReference>
<protein>
    <submittedName>
        <fullName evidence="11">Uncharacterized protein</fullName>
    </submittedName>
</protein>
<keyword evidence="5" id="KW-0067">ATP-binding</keyword>
<dbReference type="PIRSF" id="PIRSF002773">
    <property type="entry name" value="ABC_prm/ATPase_B"/>
    <property type="match status" value="1"/>
</dbReference>
<dbReference type="CDD" id="cd18573">
    <property type="entry name" value="ABC_6TM_ABCB10_like"/>
    <property type="match status" value="1"/>
</dbReference>
<dbReference type="InterPro" id="IPR017871">
    <property type="entry name" value="ABC_transporter-like_CS"/>
</dbReference>
<dbReference type="SMART" id="SM00382">
    <property type="entry name" value="AAA"/>
    <property type="match status" value="1"/>
</dbReference>
<dbReference type="GO" id="GO:0015421">
    <property type="term" value="F:ABC-type oligopeptide transporter activity"/>
    <property type="evidence" value="ECO:0007669"/>
    <property type="project" value="TreeGrafter"/>
</dbReference>
<evidence type="ECO:0000256" key="6">
    <source>
        <dbReference type="ARBA" id="ARBA00022989"/>
    </source>
</evidence>
<dbReference type="Gene3D" id="1.20.1560.10">
    <property type="entry name" value="ABC transporter type 1, transmembrane domain"/>
    <property type="match status" value="1"/>
</dbReference>
<dbReference type="OMA" id="HDRWASG"/>
<dbReference type="Gene3D" id="3.40.50.300">
    <property type="entry name" value="P-loop containing nucleotide triphosphate hydrolases"/>
    <property type="match status" value="1"/>
</dbReference>
<evidence type="ECO:0000313" key="11">
    <source>
        <dbReference type="EnsemblMetazoa" id="XP_022659168"/>
    </source>
</evidence>
<dbReference type="SUPFAM" id="SSF90123">
    <property type="entry name" value="ABC transporter transmembrane region"/>
    <property type="match status" value="1"/>
</dbReference>
<dbReference type="Proteomes" id="UP000594260">
    <property type="component" value="Unplaced"/>
</dbReference>
<dbReference type="PANTHER" id="PTHR43394:SF1">
    <property type="entry name" value="ATP-BINDING CASSETTE SUB-FAMILY B MEMBER 10, MITOCHONDRIAL"/>
    <property type="match status" value="1"/>
</dbReference>
<evidence type="ECO:0000256" key="1">
    <source>
        <dbReference type="ARBA" id="ARBA00004448"/>
    </source>
</evidence>
<keyword evidence="3 8" id="KW-0812">Transmembrane</keyword>
<dbReference type="SMR" id="A0A7M7K824"/>
<proteinExistence type="predicted"/>
<dbReference type="GO" id="GO:0005524">
    <property type="term" value="F:ATP binding"/>
    <property type="evidence" value="ECO:0007669"/>
    <property type="project" value="UniProtKB-KW"/>
</dbReference>
<keyword evidence="2" id="KW-0813">Transport</keyword>
<dbReference type="PANTHER" id="PTHR43394">
    <property type="entry name" value="ATP-DEPENDENT PERMEASE MDL1, MITOCHONDRIAL"/>
    <property type="match status" value="1"/>
</dbReference>
<dbReference type="FunFam" id="1.20.1560.10:FF:000058">
    <property type="entry name" value="ABC transporter B family member 25"/>
    <property type="match status" value="1"/>
</dbReference>
<dbReference type="GO" id="GO:0016887">
    <property type="term" value="F:ATP hydrolysis activity"/>
    <property type="evidence" value="ECO:0007669"/>
    <property type="project" value="InterPro"/>
</dbReference>
<accession>A0A7M7K824</accession>
<dbReference type="PROSITE" id="PS50893">
    <property type="entry name" value="ABC_TRANSPORTER_2"/>
    <property type="match status" value="1"/>
</dbReference>
<keyword evidence="7 8" id="KW-0472">Membrane</keyword>
<comment type="subcellular location">
    <subcellularLocation>
        <location evidence="1">Mitochondrion inner membrane</location>
        <topology evidence="1">Multi-pass membrane protein</topology>
    </subcellularLocation>
</comment>
<dbReference type="InterPro" id="IPR039421">
    <property type="entry name" value="Type_1_exporter"/>
</dbReference>
<dbReference type="InterPro" id="IPR011527">
    <property type="entry name" value="ABC1_TM_dom"/>
</dbReference>
<dbReference type="RefSeq" id="XP_022659168.1">
    <property type="nucleotide sequence ID" value="XM_022803433.1"/>
</dbReference>
<evidence type="ECO:0000256" key="4">
    <source>
        <dbReference type="ARBA" id="ARBA00022741"/>
    </source>
</evidence>
<evidence type="ECO:0000259" key="10">
    <source>
        <dbReference type="PROSITE" id="PS50929"/>
    </source>
</evidence>
<dbReference type="InterPro" id="IPR027417">
    <property type="entry name" value="P-loop_NTPase"/>
</dbReference>
<evidence type="ECO:0000256" key="7">
    <source>
        <dbReference type="ARBA" id="ARBA00023136"/>
    </source>
</evidence>
<evidence type="ECO:0000313" key="12">
    <source>
        <dbReference type="Proteomes" id="UP000594260"/>
    </source>
</evidence>
<dbReference type="FunCoup" id="A0A7M7K824">
    <property type="interactions" value="714"/>
</dbReference>
<evidence type="ECO:0000256" key="8">
    <source>
        <dbReference type="SAM" id="Phobius"/>
    </source>
</evidence>
<keyword evidence="12" id="KW-1185">Reference proteome</keyword>
<dbReference type="KEGG" id="vde:111249500"/>
<dbReference type="Pfam" id="PF00664">
    <property type="entry name" value="ABC_membrane"/>
    <property type="match status" value="1"/>
</dbReference>
<feature type="transmembrane region" description="Helical" evidence="8">
    <location>
        <begin position="229"/>
        <end position="247"/>
    </location>
</feature>
<sequence>MLSKLLLWQSCRLKSRSTTTIIARLKTGNSPFSTRALGLPPSPVFQALLRSPLRQCGTASSSKKVKHRSDLSRLLTYAIPERNTLLAAVGLLSLSSLATIVFPFLIGKTIDTIYGSDNKETMKARLNYIVAIVGGLAVIGGAANFGRVYLVNIASQRITNRIRAQVHRAIVHQEVAFFDTQRTGQLLSRLTSDAAQIGSSLTQNASDGLRAFFSIAGAVGMMTYTSPQLSLVGLGIVAPVAAVAIVYSKKLKKVAASVQNKLAEASGVAEEQFSNIRTVRMFSKEDLELSRYAKTLDEVLAARTDEAKRRAIFFGTTGASGNVMIMSVLYYGGMLMADGHISVGSLSSFLIYAAYVGVSMGSMFNFISETMKALGASQKLWAIMDRQPAVPLDSGKLLPNVEGRIEFRGVSFRYPTRKSNILNGLDLEILSGKVTAVVGPSGSGKSTLAGLILRLYDPDSGVVQLDGHNIAELNPTFLRNQIGVVAQEPVLFSATIRENIEYGSTTPVTTNDIMEAAHVANIYDFASELPQGFDTIVGERGVMLSGGQKQRIAIARAILRKPKILILDEATSSLDAISERLIQDVLERFSKGRTVVVIAHRLSTIQRADNIVVLNGGQIVEQGRFGDLVRIEGGMFNNLVTHQMRA</sequence>
<dbReference type="GeneID" id="111249500"/>
<dbReference type="InterPro" id="IPR036640">
    <property type="entry name" value="ABC1_TM_sf"/>
</dbReference>
<reference evidence="11" key="1">
    <citation type="submission" date="2021-01" db="UniProtKB">
        <authorList>
            <consortium name="EnsemblMetazoa"/>
        </authorList>
    </citation>
    <scope>IDENTIFICATION</scope>
</reference>
<feature type="transmembrane region" description="Helical" evidence="8">
    <location>
        <begin position="85"/>
        <end position="106"/>
    </location>
</feature>
<evidence type="ECO:0000256" key="3">
    <source>
        <dbReference type="ARBA" id="ARBA00022692"/>
    </source>
</evidence>
<dbReference type="PROSITE" id="PS50929">
    <property type="entry name" value="ABC_TM1F"/>
    <property type="match status" value="1"/>
</dbReference>
<dbReference type="GO" id="GO:0090374">
    <property type="term" value="P:oligopeptide export from mitochondrion"/>
    <property type="evidence" value="ECO:0007669"/>
    <property type="project" value="TreeGrafter"/>
</dbReference>
<feature type="transmembrane region" description="Helical" evidence="8">
    <location>
        <begin position="126"/>
        <end position="145"/>
    </location>
</feature>
<dbReference type="InParanoid" id="A0A7M7K824"/>
<feature type="transmembrane region" description="Helical" evidence="8">
    <location>
        <begin position="311"/>
        <end position="331"/>
    </location>
</feature>
<dbReference type="SUPFAM" id="SSF52540">
    <property type="entry name" value="P-loop containing nucleoside triphosphate hydrolases"/>
    <property type="match status" value="1"/>
</dbReference>
<evidence type="ECO:0000256" key="5">
    <source>
        <dbReference type="ARBA" id="ARBA00022840"/>
    </source>
</evidence>
<dbReference type="CDD" id="cd03249">
    <property type="entry name" value="ABC_MTABC3_MDL1_MDL2"/>
    <property type="match status" value="1"/>
</dbReference>
<feature type="transmembrane region" description="Helical" evidence="8">
    <location>
        <begin position="343"/>
        <end position="367"/>
    </location>
</feature>
<keyword evidence="4" id="KW-0547">Nucleotide-binding</keyword>
<dbReference type="Pfam" id="PF00005">
    <property type="entry name" value="ABC_tran"/>
    <property type="match status" value="1"/>
</dbReference>
<keyword evidence="6 8" id="KW-1133">Transmembrane helix</keyword>
<dbReference type="PROSITE" id="PS00211">
    <property type="entry name" value="ABC_TRANSPORTER_1"/>
    <property type="match status" value="1"/>
</dbReference>
<dbReference type="InterPro" id="IPR003439">
    <property type="entry name" value="ABC_transporter-like_ATP-bd"/>
</dbReference>
<evidence type="ECO:0000259" key="9">
    <source>
        <dbReference type="PROSITE" id="PS50893"/>
    </source>
</evidence>
<organism evidence="11 12">
    <name type="scientific">Varroa destructor</name>
    <name type="common">Honeybee mite</name>
    <dbReference type="NCBI Taxonomy" id="109461"/>
    <lineage>
        <taxon>Eukaryota</taxon>
        <taxon>Metazoa</taxon>
        <taxon>Ecdysozoa</taxon>
        <taxon>Arthropoda</taxon>
        <taxon>Chelicerata</taxon>
        <taxon>Arachnida</taxon>
        <taxon>Acari</taxon>
        <taxon>Parasitiformes</taxon>
        <taxon>Mesostigmata</taxon>
        <taxon>Gamasina</taxon>
        <taxon>Dermanyssoidea</taxon>
        <taxon>Varroidae</taxon>
        <taxon>Varroa</taxon>
    </lineage>
</organism>
<dbReference type="GO" id="GO:0005743">
    <property type="term" value="C:mitochondrial inner membrane"/>
    <property type="evidence" value="ECO:0007669"/>
    <property type="project" value="UniProtKB-SubCell"/>
</dbReference>
<dbReference type="EnsemblMetazoa" id="XM_022803433">
    <property type="protein sequence ID" value="XP_022659168"/>
    <property type="gene ID" value="LOC111249500"/>
</dbReference>
<dbReference type="AlphaFoldDB" id="A0A7M7K824"/>
<dbReference type="FunFam" id="3.40.50.300:FF:000403">
    <property type="entry name" value="ATP-binding cassette sub-family B member 8, mitochondrial"/>
    <property type="match status" value="1"/>
</dbReference>
<evidence type="ECO:0000256" key="2">
    <source>
        <dbReference type="ARBA" id="ARBA00022448"/>
    </source>
</evidence>
<name>A0A7M7K824_VARDE</name>
<feature type="domain" description="ABC transporter" evidence="9">
    <location>
        <begin position="405"/>
        <end position="641"/>
    </location>
</feature>
<feature type="domain" description="ABC transmembrane type-1" evidence="10">
    <location>
        <begin position="86"/>
        <end position="372"/>
    </location>
</feature>